<dbReference type="InterPro" id="IPR051935">
    <property type="entry name" value="HSDL2"/>
</dbReference>
<evidence type="ECO:0000256" key="2">
    <source>
        <dbReference type="ARBA" id="ARBA00022857"/>
    </source>
</evidence>
<dbReference type="Gene3D" id="3.30.1050.10">
    <property type="entry name" value="SCP2 sterol-binding domain"/>
    <property type="match status" value="1"/>
</dbReference>
<dbReference type="Proteomes" id="UP001162164">
    <property type="component" value="Unassembled WGS sequence"/>
</dbReference>
<proteinExistence type="inferred from homology"/>
<keyword evidence="3" id="KW-0560">Oxidoreductase</keyword>
<dbReference type="PANTHER" id="PTHR42808:SF3">
    <property type="entry name" value="HYDROXYSTEROID DEHYDROGENASE-LIKE PROTEIN 2"/>
    <property type="match status" value="1"/>
</dbReference>
<dbReference type="InterPro" id="IPR003033">
    <property type="entry name" value="SCP2_sterol-bd_dom"/>
</dbReference>
<reference evidence="5" key="1">
    <citation type="journal article" date="2023" name="Insect Mol. Biol.">
        <title>Genome sequencing provides insights into the evolution of gene families encoding plant cell wall-degrading enzymes in longhorned beetles.</title>
        <authorList>
            <person name="Shin N.R."/>
            <person name="Okamura Y."/>
            <person name="Kirsch R."/>
            <person name="Pauchet Y."/>
        </authorList>
    </citation>
    <scope>NUCLEOTIDE SEQUENCE</scope>
    <source>
        <strain evidence="5">MMC_N1</strain>
    </source>
</reference>
<gene>
    <name evidence="5" type="ORF">NQ317_001509</name>
</gene>
<organism evidence="5 6">
    <name type="scientific">Molorchus minor</name>
    <dbReference type="NCBI Taxonomy" id="1323400"/>
    <lineage>
        <taxon>Eukaryota</taxon>
        <taxon>Metazoa</taxon>
        <taxon>Ecdysozoa</taxon>
        <taxon>Arthropoda</taxon>
        <taxon>Hexapoda</taxon>
        <taxon>Insecta</taxon>
        <taxon>Pterygota</taxon>
        <taxon>Neoptera</taxon>
        <taxon>Endopterygota</taxon>
        <taxon>Coleoptera</taxon>
        <taxon>Polyphaga</taxon>
        <taxon>Cucujiformia</taxon>
        <taxon>Chrysomeloidea</taxon>
        <taxon>Cerambycidae</taxon>
        <taxon>Lamiinae</taxon>
        <taxon>Monochamini</taxon>
        <taxon>Molorchus</taxon>
    </lineage>
</organism>
<dbReference type="SUPFAM" id="SSF55718">
    <property type="entry name" value="SCP-like"/>
    <property type="match status" value="1"/>
</dbReference>
<keyword evidence="6" id="KW-1185">Reference proteome</keyword>
<evidence type="ECO:0000313" key="5">
    <source>
        <dbReference type="EMBL" id="KAJ8982185.1"/>
    </source>
</evidence>
<evidence type="ECO:0000313" key="6">
    <source>
        <dbReference type="Proteomes" id="UP001162164"/>
    </source>
</evidence>
<protein>
    <recommendedName>
        <fullName evidence="4">SCP2 domain-containing protein</fullName>
    </recommendedName>
</protein>
<evidence type="ECO:0000256" key="3">
    <source>
        <dbReference type="ARBA" id="ARBA00023002"/>
    </source>
</evidence>
<name>A0ABQ9JVI4_9CUCU</name>
<keyword evidence="2" id="KW-0521">NADP</keyword>
<feature type="domain" description="SCP2" evidence="4">
    <location>
        <begin position="19"/>
        <end position="94"/>
    </location>
</feature>
<comment type="caution">
    <text evidence="5">The sequence shown here is derived from an EMBL/GenBank/DDBJ whole genome shotgun (WGS) entry which is preliminary data.</text>
</comment>
<evidence type="ECO:0000259" key="4">
    <source>
        <dbReference type="Pfam" id="PF02036"/>
    </source>
</evidence>
<sequence length="100" mass="11463">MRGKLKQEEPKDEVAKLFKAIESSLSQDTVAKTQAVFEFNAHRFKKWQRFLWARGSCLSLQDATLTMDSKNFFNMFSGKLKPATAYMTGKLKISEFTKSS</sequence>
<evidence type="ECO:0000256" key="1">
    <source>
        <dbReference type="ARBA" id="ARBA00006484"/>
    </source>
</evidence>
<dbReference type="PANTHER" id="PTHR42808">
    <property type="entry name" value="HYDROXYSTEROID DEHYDROGENASE-LIKE PROTEIN 2"/>
    <property type="match status" value="1"/>
</dbReference>
<dbReference type="Pfam" id="PF02036">
    <property type="entry name" value="SCP2"/>
    <property type="match status" value="1"/>
</dbReference>
<accession>A0ABQ9JVI4</accession>
<dbReference type="InterPro" id="IPR036527">
    <property type="entry name" value="SCP2_sterol-bd_dom_sf"/>
</dbReference>
<dbReference type="EMBL" id="JAPWTJ010000140">
    <property type="protein sequence ID" value="KAJ8982185.1"/>
    <property type="molecule type" value="Genomic_DNA"/>
</dbReference>
<comment type="similarity">
    <text evidence="1">Belongs to the short-chain dehydrogenases/reductases (SDR) family.</text>
</comment>